<dbReference type="KEGG" id="asip:AQUSIP_14510"/>
<name>A0A5E4PIM1_9COXI</name>
<dbReference type="EMBL" id="LR699119">
    <property type="protein sequence ID" value="VVC76146.1"/>
    <property type="molecule type" value="Genomic_DNA"/>
</dbReference>
<gene>
    <name evidence="1" type="ORF">AQUSIP_14510</name>
</gene>
<accession>A0A5E4PIM1</accession>
<sequence>MQVRLVRDVVAELTEKLNVLFGHFGAINPEPQASDILSILKKMESDLTFNQLRRLLVEYKNCEENSSPSALRAFYEFLKQRWERIDKTDLVYPLSSRTAVSQSCVILATVLSVMDSKPVYDILMPTLTSSEHVFPGQGDLSALRLHEFILGEDDSPLAVEHCFQYLENRYQMTGTHAFSGQASRLSRLRQKPYPLKKHLTLNEERMIRQHSQQACEYYDTLVLNENTARYKAAFLESLKSDHYQVTASYGAEGTSRLLDHLLANQKSPFDLSNLLVEYLPRHHWPIFMNAISRTELFRIVMGIDLPHLRRSYRNLEEFKRVQLQDADQILSKLVQFKPAFASESNLRAYLLCLLEAYDQSREEGPEFKSDAGQYIGSLFSLAFSRSDKLRASQVFRDFLLSDPPWPLADLAGYLRKNNLLDKHWGPLTTMTHFGNNTLPTLVLMAMDMGRQFELKKTSTQKRTQ</sequence>
<organism evidence="1 2">
    <name type="scientific">Aquicella siphonis</name>
    <dbReference type="NCBI Taxonomy" id="254247"/>
    <lineage>
        <taxon>Bacteria</taxon>
        <taxon>Pseudomonadati</taxon>
        <taxon>Pseudomonadota</taxon>
        <taxon>Gammaproteobacteria</taxon>
        <taxon>Legionellales</taxon>
        <taxon>Coxiellaceae</taxon>
        <taxon>Aquicella</taxon>
    </lineage>
</organism>
<dbReference type="AlphaFoldDB" id="A0A5E4PIM1"/>
<keyword evidence="2" id="KW-1185">Reference proteome</keyword>
<dbReference type="RefSeq" id="WP_148339388.1">
    <property type="nucleotide sequence ID" value="NZ_LR699119.1"/>
</dbReference>
<reference evidence="1 2" key="1">
    <citation type="submission" date="2019-08" db="EMBL/GenBank/DDBJ databases">
        <authorList>
            <person name="Guy L."/>
        </authorList>
    </citation>
    <scope>NUCLEOTIDE SEQUENCE [LARGE SCALE GENOMIC DNA]</scope>
    <source>
        <strain evidence="1 2">SGT-108</strain>
    </source>
</reference>
<evidence type="ECO:0000313" key="2">
    <source>
        <dbReference type="Proteomes" id="UP000324194"/>
    </source>
</evidence>
<protein>
    <submittedName>
        <fullName evidence="1">Uncharacterized protein</fullName>
    </submittedName>
</protein>
<dbReference type="Proteomes" id="UP000324194">
    <property type="component" value="Chromosome 1"/>
</dbReference>
<evidence type="ECO:0000313" key="1">
    <source>
        <dbReference type="EMBL" id="VVC76146.1"/>
    </source>
</evidence>
<proteinExistence type="predicted"/>